<evidence type="ECO:0000313" key="2">
    <source>
        <dbReference type="EMBL" id="ELK09981.1"/>
    </source>
</evidence>
<organism evidence="2 3">
    <name type="scientific">Pteropus alecto</name>
    <name type="common">Black flying fox</name>
    <dbReference type="NCBI Taxonomy" id="9402"/>
    <lineage>
        <taxon>Eukaryota</taxon>
        <taxon>Metazoa</taxon>
        <taxon>Chordata</taxon>
        <taxon>Craniata</taxon>
        <taxon>Vertebrata</taxon>
        <taxon>Euteleostomi</taxon>
        <taxon>Mammalia</taxon>
        <taxon>Eutheria</taxon>
        <taxon>Laurasiatheria</taxon>
        <taxon>Chiroptera</taxon>
        <taxon>Yinpterochiroptera</taxon>
        <taxon>Pteropodoidea</taxon>
        <taxon>Pteropodidae</taxon>
        <taxon>Pteropodinae</taxon>
        <taxon>Pteropus</taxon>
    </lineage>
</organism>
<reference evidence="3" key="1">
    <citation type="journal article" date="2013" name="Science">
        <title>Comparative analysis of bat genomes provides insight into the evolution of flight and immunity.</title>
        <authorList>
            <person name="Zhang G."/>
            <person name="Cowled C."/>
            <person name="Shi Z."/>
            <person name="Huang Z."/>
            <person name="Bishop-Lilly K.A."/>
            <person name="Fang X."/>
            <person name="Wynne J.W."/>
            <person name="Xiong Z."/>
            <person name="Baker M.L."/>
            <person name="Zhao W."/>
            <person name="Tachedjian M."/>
            <person name="Zhu Y."/>
            <person name="Zhou P."/>
            <person name="Jiang X."/>
            <person name="Ng J."/>
            <person name="Yang L."/>
            <person name="Wu L."/>
            <person name="Xiao J."/>
            <person name="Feng Y."/>
            <person name="Chen Y."/>
            <person name="Sun X."/>
            <person name="Zhang Y."/>
            <person name="Marsh G.A."/>
            <person name="Crameri G."/>
            <person name="Broder C.C."/>
            <person name="Frey K.G."/>
            <person name="Wang L.F."/>
            <person name="Wang J."/>
        </authorList>
    </citation>
    <scope>NUCLEOTIDE SEQUENCE [LARGE SCALE GENOMIC DNA]</scope>
</reference>
<dbReference type="EMBL" id="KB030789">
    <property type="protein sequence ID" value="ELK09981.1"/>
    <property type="molecule type" value="Genomic_DNA"/>
</dbReference>
<feature type="region of interest" description="Disordered" evidence="1">
    <location>
        <begin position="1"/>
        <end position="37"/>
    </location>
</feature>
<evidence type="ECO:0000313" key="3">
    <source>
        <dbReference type="Proteomes" id="UP000010552"/>
    </source>
</evidence>
<dbReference type="Proteomes" id="UP000010552">
    <property type="component" value="Unassembled WGS sequence"/>
</dbReference>
<proteinExistence type="predicted"/>
<dbReference type="InParanoid" id="L5KGU3"/>
<keyword evidence="3" id="KW-1185">Reference proteome</keyword>
<protein>
    <submittedName>
        <fullName evidence="2">Uncharacterized protein</fullName>
    </submittedName>
</protein>
<sequence length="201" mass="21383">MAGRSLPEGPASCGSDGDTLLRPGEPWTPIGRQEAEPSCVLAHPALVPTRRVRRSVARLLRAEIVSQPLLAPPPHSSPALGLPSVRGSPQRTPPSAPSGNTPTAPKQRAAETAACTKPSSRLDKAPSCPHEFTADTSKGQRSDCKGHTVRLAEIGWVRLSHVLIFMKKLTLAAAQTRRRYRRGDLATPLTAPVGLTCVFAL</sequence>
<dbReference type="AlphaFoldDB" id="L5KGU3"/>
<gene>
    <name evidence="2" type="ORF">PAL_GLEAN10013291</name>
</gene>
<name>L5KGU3_PTEAL</name>
<accession>L5KGU3</accession>
<feature type="region of interest" description="Disordered" evidence="1">
    <location>
        <begin position="69"/>
        <end position="143"/>
    </location>
</feature>
<evidence type="ECO:0000256" key="1">
    <source>
        <dbReference type="SAM" id="MobiDB-lite"/>
    </source>
</evidence>